<reference evidence="2 3" key="1">
    <citation type="submission" date="2015-01" db="EMBL/GenBank/DDBJ databases">
        <title>The Genome Sequence of Cladophialophora immunda CBS83496.</title>
        <authorList>
            <consortium name="The Broad Institute Genomics Platform"/>
            <person name="Cuomo C."/>
            <person name="de Hoog S."/>
            <person name="Gorbushina A."/>
            <person name="Stielow B."/>
            <person name="Teixiera M."/>
            <person name="Abouelleil A."/>
            <person name="Chapman S.B."/>
            <person name="Priest M."/>
            <person name="Young S.K."/>
            <person name="Wortman J."/>
            <person name="Nusbaum C."/>
            <person name="Birren B."/>
        </authorList>
    </citation>
    <scope>NUCLEOTIDE SEQUENCE [LARGE SCALE GENOMIC DNA]</scope>
    <source>
        <strain evidence="2 3">CBS 83496</strain>
    </source>
</reference>
<dbReference type="AlphaFoldDB" id="A0A0D2BWI1"/>
<dbReference type="VEuPathDB" id="FungiDB:PV07_11001"/>
<organism evidence="2 3">
    <name type="scientific">Cladophialophora immunda</name>
    <dbReference type="NCBI Taxonomy" id="569365"/>
    <lineage>
        <taxon>Eukaryota</taxon>
        <taxon>Fungi</taxon>
        <taxon>Dikarya</taxon>
        <taxon>Ascomycota</taxon>
        <taxon>Pezizomycotina</taxon>
        <taxon>Eurotiomycetes</taxon>
        <taxon>Chaetothyriomycetidae</taxon>
        <taxon>Chaetothyriales</taxon>
        <taxon>Herpotrichiellaceae</taxon>
        <taxon>Cladophialophora</taxon>
    </lineage>
</organism>
<keyword evidence="3" id="KW-1185">Reference proteome</keyword>
<feature type="compositionally biased region" description="Polar residues" evidence="1">
    <location>
        <begin position="29"/>
        <end position="38"/>
    </location>
</feature>
<accession>A0A0D2BWI1</accession>
<gene>
    <name evidence="2" type="ORF">PV07_11001</name>
</gene>
<evidence type="ECO:0000313" key="2">
    <source>
        <dbReference type="EMBL" id="KIW22735.1"/>
    </source>
</evidence>
<feature type="compositionally biased region" description="Basic and acidic residues" evidence="1">
    <location>
        <begin position="53"/>
        <end position="71"/>
    </location>
</feature>
<dbReference type="RefSeq" id="XP_016242951.1">
    <property type="nucleotide sequence ID" value="XM_016398389.1"/>
</dbReference>
<dbReference type="EMBL" id="KN847046">
    <property type="protein sequence ID" value="KIW22735.1"/>
    <property type="molecule type" value="Genomic_DNA"/>
</dbReference>
<dbReference type="HOGENOM" id="CLU_2015006_0_0_1"/>
<dbReference type="GeneID" id="27350195"/>
<dbReference type="Proteomes" id="UP000054466">
    <property type="component" value="Unassembled WGS sequence"/>
</dbReference>
<evidence type="ECO:0000313" key="3">
    <source>
        <dbReference type="Proteomes" id="UP000054466"/>
    </source>
</evidence>
<feature type="region of interest" description="Disordered" evidence="1">
    <location>
        <begin position="85"/>
        <end position="109"/>
    </location>
</feature>
<feature type="region of interest" description="Disordered" evidence="1">
    <location>
        <begin position="22"/>
        <end position="71"/>
    </location>
</feature>
<dbReference type="OrthoDB" id="4141829at2759"/>
<evidence type="ECO:0000256" key="1">
    <source>
        <dbReference type="SAM" id="MobiDB-lite"/>
    </source>
</evidence>
<proteinExistence type="predicted"/>
<sequence length="126" mass="13904">MCFGNSQTLDDPTQPAVRAINPWGRKIQDPTQQPIRITESNEGHTSEMPAPSMKERKGSHKDRPAFVDVTDHEFKPIARKLSSVEAEAARPMPKKSVEKKWRTKNPGSSTYAYGAAMGADFAASAF</sequence>
<protein>
    <submittedName>
        <fullName evidence="2">Uncharacterized protein</fullName>
    </submittedName>
</protein>
<name>A0A0D2BWI1_9EURO</name>